<accession>A0A915I5W3</accession>
<proteinExistence type="predicted"/>
<protein>
    <submittedName>
        <fullName evidence="2">Uncharacterized protein</fullName>
    </submittedName>
</protein>
<dbReference type="AlphaFoldDB" id="A0A915I5W3"/>
<organism evidence="1 2">
    <name type="scientific">Romanomermis culicivorax</name>
    <name type="common">Nematode worm</name>
    <dbReference type="NCBI Taxonomy" id="13658"/>
    <lineage>
        <taxon>Eukaryota</taxon>
        <taxon>Metazoa</taxon>
        <taxon>Ecdysozoa</taxon>
        <taxon>Nematoda</taxon>
        <taxon>Enoplea</taxon>
        <taxon>Dorylaimia</taxon>
        <taxon>Mermithida</taxon>
        <taxon>Mermithoidea</taxon>
        <taxon>Mermithidae</taxon>
        <taxon>Romanomermis</taxon>
    </lineage>
</organism>
<evidence type="ECO:0000313" key="2">
    <source>
        <dbReference type="WBParaSite" id="nRc.2.0.1.t08769-RA"/>
    </source>
</evidence>
<reference evidence="2" key="1">
    <citation type="submission" date="2022-11" db="UniProtKB">
        <authorList>
            <consortium name="WormBaseParasite"/>
        </authorList>
    </citation>
    <scope>IDENTIFICATION</scope>
</reference>
<evidence type="ECO:0000313" key="1">
    <source>
        <dbReference type="Proteomes" id="UP000887565"/>
    </source>
</evidence>
<dbReference type="Proteomes" id="UP000887565">
    <property type="component" value="Unplaced"/>
</dbReference>
<sequence>MEDVRLAPGPMPLRRDGQANGQCREALGPATCSCSELTDTASAAVDANPGHWAVLIRSTPSNMLFHGLCMHSDADCRAQDPASAVPVNNITNGGCCYFCRTNAHTTDR</sequence>
<keyword evidence="1" id="KW-1185">Reference proteome</keyword>
<dbReference type="WBParaSite" id="nRc.2.0.1.t08769-RA">
    <property type="protein sequence ID" value="nRc.2.0.1.t08769-RA"/>
    <property type="gene ID" value="nRc.2.0.1.g08769"/>
</dbReference>
<name>A0A915I5W3_ROMCU</name>